<feature type="coiled-coil region" evidence="1">
    <location>
        <begin position="3"/>
        <end position="54"/>
    </location>
</feature>
<evidence type="ECO:0000313" key="3">
    <source>
        <dbReference type="EMBL" id="CAF4439084.1"/>
    </source>
</evidence>
<dbReference type="EMBL" id="CAJOBH010041443">
    <property type="protein sequence ID" value="CAF4330711.1"/>
    <property type="molecule type" value="Genomic_DNA"/>
</dbReference>
<gene>
    <name evidence="2" type="ORF">BYL167_LOCUS28674</name>
    <name evidence="4" type="ORF">GIL414_LOCUS32771</name>
    <name evidence="5" type="ORF">OVN521_LOCUS48420</name>
    <name evidence="6" type="ORF">OVN521_LOCUS50513</name>
    <name evidence="3" type="ORF">SMN809_LOCUS32188</name>
</gene>
<evidence type="ECO:0000313" key="2">
    <source>
        <dbReference type="EMBL" id="CAF4330711.1"/>
    </source>
</evidence>
<comment type="caution">
    <text evidence="6">The sequence shown here is derived from an EMBL/GenBank/DDBJ whole genome shotgun (WGS) entry which is preliminary data.</text>
</comment>
<evidence type="ECO:0000313" key="5">
    <source>
        <dbReference type="EMBL" id="CAF4701527.1"/>
    </source>
</evidence>
<accession>A0A821M3R7</accession>
<evidence type="ECO:0000313" key="4">
    <source>
        <dbReference type="EMBL" id="CAF4458660.1"/>
    </source>
</evidence>
<evidence type="ECO:0000256" key="1">
    <source>
        <dbReference type="SAM" id="Coils"/>
    </source>
</evidence>
<reference evidence="6" key="1">
    <citation type="submission" date="2021-02" db="EMBL/GenBank/DDBJ databases">
        <authorList>
            <person name="Nowell W R."/>
        </authorList>
    </citation>
    <scope>NUCLEOTIDE SEQUENCE</scope>
</reference>
<feature type="non-terminal residue" evidence="6">
    <location>
        <position position="1"/>
    </location>
</feature>
<evidence type="ECO:0000313" key="6">
    <source>
        <dbReference type="EMBL" id="CAF4761862.1"/>
    </source>
</evidence>
<organism evidence="6 7">
    <name type="scientific">Rotaria magnacalcarata</name>
    <dbReference type="NCBI Taxonomy" id="392030"/>
    <lineage>
        <taxon>Eukaryota</taxon>
        <taxon>Metazoa</taxon>
        <taxon>Spiralia</taxon>
        <taxon>Gnathifera</taxon>
        <taxon>Rotifera</taxon>
        <taxon>Eurotatoria</taxon>
        <taxon>Bdelloidea</taxon>
        <taxon>Philodinida</taxon>
        <taxon>Philodinidae</taxon>
        <taxon>Rotaria</taxon>
    </lineage>
</organism>
<dbReference type="EMBL" id="CAJOBJ010070628">
    <property type="protein sequence ID" value="CAF4458660.1"/>
    <property type="molecule type" value="Genomic_DNA"/>
</dbReference>
<dbReference type="AlphaFoldDB" id="A0A821M3R7"/>
<dbReference type="Proteomes" id="UP000681967">
    <property type="component" value="Unassembled WGS sequence"/>
</dbReference>
<dbReference type="EMBL" id="CAJOBG010100604">
    <property type="protein sequence ID" value="CAF4701527.1"/>
    <property type="molecule type" value="Genomic_DNA"/>
</dbReference>
<dbReference type="EMBL" id="CAJOBI010066602">
    <property type="protein sequence ID" value="CAF4439084.1"/>
    <property type="molecule type" value="Genomic_DNA"/>
</dbReference>
<dbReference type="Proteomes" id="UP000663866">
    <property type="component" value="Unassembled WGS sequence"/>
</dbReference>
<protein>
    <submittedName>
        <fullName evidence="6">Uncharacterized protein</fullName>
    </submittedName>
</protein>
<dbReference type="Proteomes" id="UP000681720">
    <property type="component" value="Unassembled WGS sequence"/>
</dbReference>
<keyword evidence="1" id="KW-0175">Coiled coil</keyword>
<sequence length="59" mass="7250">RLQTELDLVKHDLEERNRELQKERTRIENMIRQEQNYQSKQKALSSSYEELTQECELLQ</sequence>
<evidence type="ECO:0000313" key="7">
    <source>
        <dbReference type="Proteomes" id="UP000663866"/>
    </source>
</evidence>
<dbReference type="Proteomes" id="UP000676336">
    <property type="component" value="Unassembled WGS sequence"/>
</dbReference>
<keyword evidence="7" id="KW-1185">Reference proteome</keyword>
<name>A0A821M3R7_9BILA</name>
<proteinExistence type="predicted"/>
<dbReference type="EMBL" id="CAJOBG010116684">
    <property type="protein sequence ID" value="CAF4761862.1"/>
    <property type="molecule type" value="Genomic_DNA"/>
</dbReference>